<feature type="transmembrane region" description="Helical" evidence="7">
    <location>
        <begin position="286"/>
        <end position="308"/>
    </location>
</feature>
<feature type="transmembrane region" description="Helical" evidence="7">
    <location>
        <begin position="12"/>
        <end position="31"/>
    </location>
</feature>
<evidence type="ECO:0000256" key="5">
    <source>
        <dbReference type="ARBA" id="ARBA00022989"/>
    </source>
</evidence>
<sequence length="471" mass="54618">MPSEKRIHSTWYLLSDYLAAILAWTVLYFSRRYLLHENIYNEYGGPYLNNRFWVGISLVPLAWVIFYALVGAYNSLYRKSRLNEFIITLLCCLIGCTVIFFAIVINDPQTEYTYYYKALTGYITAQLVFTWLGRVLLLNRVKKQLLQGRLRFNTLLIGGNSIAERIYFDTRDGLRTAGYHYAGFISAGEPNGISNHIPWHGWLQDMEKVIHDRNISLVVIAMEKEESQQIEKIVNRLSEMDVEVKIVPDVLDILSGSVKTSNLFGAVLTDIKSGLMPQWQQNIKRVIDVAVAVFAGILLSPLLIYVLIRVKLSSPGPVMYSQERIGYKGRKFRIYKFRSMYHPAEKNGPQLSSSHDPRVTPWGRVMRKWRLDELPQLWNIIKGEMSLVGPRPERAYYIKQISDRVPYYSYLLKVKPGLTSWGMVQFGYAENVEEMIKRMKYDLIYIENISLAVDFKIMVYTLRIIFMGEGR</sequence>
<keyword evidence="6 7" id="KW-0472">Membrane</keyword>
<comment type="subcellular location">
    <subcellularLocation>
        <location evidence="1">Membrane</location>
        <topology evidence="1">Multi-pass membrane protein</topology>
    </subcellularLocation>
</comment>
<evidence type="ECO:0000313" key="9">
    <source>
        <dbReference type="EMBL" id="OQP65350.1"/>
    </source>
</evidence>
<comment type="similarity">
    <text evidence="2">Belongs to the bacterial sugar transferase family.</text>
</comment>
<feature type="transmembrane region" description="Helical" evidence="7">
    <location>
        <begin position="85"/>
        <end position="106"/>
    </location>
</feature>
<proteinExistence type="inferred from homology"/>
<dbReference type="AlphaFoldDB" id="A0A1V9G447"/>
<feature type="domain" description="Bacterial sugar transferase" evidence="8">
    <location>
        <begin position="284"/>
        <end position="466"/>
    </location>
</feature>
<dbReference type="PANTHER" id="PTHR30576">
    <property type="entry name" value="COLANIC BIOSYNTHESIS UDP-GLUCOSE LIPID CARRIER TRANSFERASE"/>
    <property type="match status" value="1"/>
</dbReference>
<dbReference type="OrthoDB" id="9808602at2"/>
<protein>
    <recommendedName>
        <fullName evidence="8">Bacterial sugar transferase domain-containing protein</fullName>
    </recommendedName>
</protein>
<dbReference type="RefSeq" id="WP_081146119.1">
    <property type="nucleotide sequence ID" value="NZ_LVYD01000024.1"/>
</dbReference>
<evidence type="ECO:0000313" key="10">
    <source>
        <dbReference type="Proteomes" id="UP000192796"/>
    </source>
</evidence>
<dbReference type="Pfam" id="PF13727">
    <property type="entry name" value="CoA_binding_3"/>
    <property type="match status" value="1"/>
</dbReference>
<keyword evidence="4 7" id="KW-0812">Transmembrane</keyword>
<feature type="transmembrane region" description="Helical" evidence="7">
    <location>
        <begin position="51"/>
        <end position="73"/>
    </location>
</feature>
<accession>A0A1V9G447</accession>
<dbReference type="InterPro" id="IPR003362">
    <property type="entry name" value="Bact_transf"/>
</dbReference>
<dbReference type="Proteomes" id="UP000192796">
    <property type="component" value="Unassembled WGS sequence"/>
</dbReference>
<evidence type="ECO:0000256" key="4">
    <source>
        <dbReference type="ARBA" id="ARBA00022692"/>
    </source>
</evidence>
<feature type="transmembrane region" description="Helical" evidence="7">
    <location>
        <begin position="118"/>
        <end position="137"/>
    </location>
</feature>
<dbReference type="Gene3D" id="3.40.50.720">
    <property type="entry name" value="NAD(P)-binding Rossmann-like Domain"/>
    <property type="match status" value="1"/>
</dbReference>
<evidence type="ECO:0000256" key="6">
    <source>
        <dbReference type="ARBA" id="ARBA00023136"/>
    </source>
</evidence>
<keyword evidence="5 7" id="KW-1133">Transmembrane helix</keyword>
<keyword evidence="10" id="KW-1185">Reference proteome</keyword>
<dbReference type="PANTHER" id="PTHR30576:SF0">
    <property type="entry name" value="UNDECAPRENYL-PHOSPHATE N-ACETYLGALACTOSAMINYL 1-PHOSPHATE TRANSFERASE-RELATED"/>
    <property type="match status" value="1"/>
</dbReference>
<keyword evidence="3" id="KW-0808">Transferase</keyword>
<evidence type="ECO:0000256" key="7">
    <source>
        <dbReference type="SAM" id="Phobius"/>
    </source>
</evidence>
<dbReference type="NCBIfam" id="TIGR03025">
    <property type="entry name" value="EPS_sugtrans"/>
    <property type="match status" value="1"/>
</dbReference>
<reference evidence="9 10" key="1">
    <citation type="submission" date="2016-03" db="EMBL/GenBank/DDBJ databases">
        <title>Niastella vici sp. nov., isolated from farmland soil.</title>
        <authorList>
            <person name="Chen L."/>
            <person name="Wang D."/>
            <person name="Yang S."/>
            <person name="Wang G."/>
        </authorList>
    </citation>
    <scope>NUCLEOTIDE SEQUENCE [LARGE SCALE GENOMIC DNA]</scope>
    <source>
        <strain evidence="9 10">DJ57</strain>
    </source>
</reference>
<evidence type="ECO:0000256" key="1">
    <source>
        <dbReference type="ARBA" id="ARBA00004141"/>
    </source>
</evidence>
<name>A0A1V9G447_9BACT</name>
<dbReference type="GO" id="GO:0016020">
    <property type="term" value="C:membrane"/>
    <property type="evidence" value="ECO:0007669"/>
    <property type="project" value="UniProtKB-SubCell"/>
</dbReference>
<evidence type="ECO:0000256" key="2">
    <source>
        <dbReference type="ARBA" id="ARBA00006464"/>
    </source>
</evidence>
<dbReference type="Pfam" id="PF02397">
    <property type="entry name" value="Bac_transf"/>
    <property type="match status" value="1"/>
</dbReference>
<gene>
    <name evidence="9" type="ORF">A3860_16925</name>
</gene>
<dbReference type="GO" id="GO:0016780">
    <property type="term" value="F:phosphotransferase activity, for other substituted phosphate groups"/>
    <property type="evidence" value="ECO:0007669"/>
    <property type="project" value="TreeGrafter"/>
</dbReference>
<evidence type="ECO:0000256" key="3">
    <source>
        <dbReference type="ARBA" id="ARBA00022679"/>
    </source>
</evidence>
<dbReference type="EMBL" id="LVYD01000024">
    <property type="protein sequence ID" value="OQP65350.1"/>
    <property type="molecule type" value="Genomic_DNA"/>
</dbReference>
<evidence type="ECO:0000259" key="8">
    <source>
        <dbReference type="Pfam" id="PF02397"/>
    </source>
</evidence>
<organism evidence="9 10">
    <name type="scientific">Niastella vici</name>
    <dbReference type="NCBI Taxonomy" id="1703345"/>
    <lineage>
        <taxon>Bacteria</taxon>
        <taxon>Pseudomonadati</taxon>
        <taxon>Bacteroidota</taxon>
        <taxon>Chitinophagia</taxon>
        <taxon>Chitinophagales</taxon>
        <taxon>Chitinophagaceae</taxon>
        <taxon>Niastella</taxon>
    </lineage>
</organism>
<dbReference type="InterPro" id="IPR017475">
    <property type="entry name" value="EPS_sugar_tfrase"/>
</dbReference>
<comment type="caution">
    <text evidence="9">The sequence shown here is derived from an EMBL/GenBank/DDBJ whole genome shotgun (WGS) entry which is preliminary data.</text>
</comment>
<dbReference type="STRING" id="1703345.A3860_16925"/>